<dbReference type="GO" id="GO:0016151">
    <property type="term" value="F:nickel cation binding"/>
    <property type="evidence" value="ECO:0007669"/>
    <property type="project" value="UniProtKB-UniRule"/>
</dbReference>
<dbReference type="SUPFAM" id="SSF52777">
    <property type="entry name" value="CoA-dependent acyltransferases"/>
    <property type="match status" value="2"/>
</dbReference>
<evidence type="ECO:0000256" key="13">
    <source>
        <dbReference type="HAMAP-Rule" id="MF_03154"/>
    </source>
</evidence>
<evidence type="ECO:0000256" key="7">
    <source>
        <dbReference type="ARBA" id="ARBA00022964"/>
    </source>
</evidence>
<sequence>MISTQTSQQSDLPKLPVPTLAETSQKYLKTVAPLLNNDEFNETKKIVEQFQHESKPLQDLLLKRAQTEENWLSQWWLDKTYLEWRLNLPIIYNPGLIFPRQSYRDFDGQLQFAANFTHGILRYRELIDNDKLPIDRFGSDPLCMDQYKKIIGTCRIPAKDIDQLHLYKKSGHRHIAVFYRNNVYRLPVYDSQGNKLTADAIYNHLKKLENLKETNDNQQSIGHLTADERQLWAPIYKQLSSIPENKDLFDTINDSLFVLCIDDQYQTLNKTDNQTLAGYNCLHGGGTKYNTANRWFDKTLQVIVGPDGYSGLNYEHSLAEGGMMTALADYTLDYCKSAQSFTQTNQESLLKKCNIVIPKQVEQSIRESEKRVNKLIENCDLIVHKYTGYGKEFAKENKLSIDGIIQVGLQVAYFRMHKKCGATYESGSLRRYHLGRTETIRSCTLEALKFAFAMSEQHHETSNAAKYHLFLNALQAQRQYTTDAINAKGIDRHLLGLKLIATENNIPKPALYDHVSYKRAMHFILSTSQVGAKHDCVMAYGPAVDDGYGCCYNPRNDSINYMVQCWYMDDRKEDPQDDHLLEELDTTTLCNRTGVEVWYFHPDQIRPDNESPSLIKLKKDRGYTYEDEIKVDPSMENYEAKLKTFFSEHLHSDEEIRLILEGSGFFDVRDREDKWMRIHVFAGDLIILPAGMYHRFIPDKHNFIRARRLFVGEPIWTPINRPDGDQHPCRKVYVEHLHHNDKNDIEKHVLEPIS</sequence>
<dbReference type="HAMAP" id="MF_03154">
    <property type="entry name" value="Salvage_MtnD_euk"/>
    <property type="match status" value="1"/>
</dbReference>
<dbReference type="InterPro" id="IPR042231">
    <property type="entry name" value="Cho/carn_acyl_trans_2"/>
</dbReference>
<dbReference type="PROSITE" id="PS00440">
    <property type="entry name" value="ACYLTRANSF_C_2"/>
    <property type="match status" value="1"/>
</dbReference>
<keyword evidence="8 13" id="KW-0560">Oxidoreductase</keyword>
<dbReference type="InterPro" id="IPR011051">
    <property type="entry name" value="RmlC_Cupin_sf"/>
</dbReference>
<feature type="binding site" evidence="15">
    <location>
        <position position="437"/>
    </location>
    <ligand>
        <name>(R)-carnitine</name>
        <dbReference type="ChEBI" id="CHEBI:16347"/>
    </ligand>
</feature>
<evidence type="ECO:0000256" key="4">
    <source>
        <dbReference type="ARBA" id="ARBA00022605"/>
    </source>
</evidence>
<dbReference type="UniPathway" id="UPA00904">
    <property type="reaction ID" value="UER00878"/>
</dbReference>
<dbReference type="InterPro" id="IPR039551">
    <property type="entry name" value="Cho/carn_acyl_trans"/>
</dbReference>
<keyword evidence="2 13" id="KW-0963">Cytoplasm</keyword>
<evidence type="ECO:0000256" key="9">
    <source>
        <dbReference type="ARBA" id="ARBA00023004"/>
    </source>
</evidence>
<comment type="function">
    <text evidence="13">Catalyzes 2 different reactions between oxygen and the acireductone 1,2-dihydroxy-3-keto-5-methylthiopentene (DHK-MTPene) depending upon the metal bound in the active site. Fe-containing acireductone dioxygenase (Fe-ARD) produces formate and 2-keto-4-methylthiobutyrate (KMTB), the alpha-ketoacid precursor of methionine in the methionine recycle pathway. Ni-containing acireductone dioxygenase (Ni-ARD) produces methylthiopropionate, carbon monoxide and formate, and does not lie on the methionine recycle pathway.</text>
</comment>
<feature type="binding site" evidence="13">
    <location>
        <position position="655"/>
    </location>
    <ligand>
        <name>Ni(2+)</name>
        <dbReference type="ChEBI" id="CHEBI:49786"/>
        <note>for nickel-dependent acireductone dioxygenase activity</note>
    </ligand>
</feature>
<keyword evidence="6 13" id="KW-0479">Metal-binding</keyword>
<feature type="binding site" evidence="15">
    <location>
        <position position="529"/>
    </location>
    <ligand>
        <name>CoA</name>
        <dbReference type="ChEBI" id="CHEBI:57287"/>
    </ligand>
</feature>
<evidence type="ECO:0000259" key="18">
    <source>
        <dbReference type="Pfam" id="PF07883"/>
    </source>
</evidence>
<feature type="binding site" evidence="13">
    <location>
        <position position="694"/>
    </location>
    <ligand>
        <name>Ni(2+)</name>
        <dbReference type="ChEBI" id="CHEBI:49786"/>
        <note>for nickel-dependent acireductone dioxygenase activity</note>
    </ligand>
</feature>
<evidence type="ECO:0000259" key="17">
    <source>
        <dbReference type="Pfam" id="PF00755"/>
    </source>
</evidence>
<keyword evidence="12 16" id="KW-0012">Acyltransferase</keyword>
<keyword evidence="3 13" id="KW-0533">Nickel</keyword>
<keyword evidence="10 13" id="KW-0486">Methionine biosynthesis</keyword>
<dbReference type="InterPro" id="IPR027496">
    <property type="entry name" value="ARD_euk"/>
</dbReference>
<keyword evidence="7 13" id="KW-0223">Dioxygenase</keyword>
<dbReference type="EC" id="1.13.11.53" evidence="13"/>
<comment type="pathway">
    <text evidence="13">Amino-acid biosynthesis; L-methionine biosynthesis via salvage pathway; L-methionine from S-methyl-5-thio-alpha-D-ribose 1-phosphate: step 5/6.</text>
</comment>
<dbReference type="GO" id="GO:0005506">
    <property type="term" value="F:iron ion binding"/>
    <property type="evidence" value="ECO:0007669"/>
    <property type="project" value="UniProtKB-UniRule"/>
</dbReference>
<dbReference type="FunFam" id="2.60.120.10:FF:000099">
    <property type="entry name" value="1,2-dihydroxy-3-keto-5-methylthiopentene dioxygenase"/>
    <property type="match status" value="1"/>
</dbReference>
<dbReference type="InterPro" id="IPR023213">
    <property type="entry name" value="CAT-like_dom_sf"/>
</dbReference>
<feature type="binding site" evidence="15">
    <location>
        <position position="478"/>
    </location>
    <ligand>
        <name>CoA</name>
        <dbReference type="ChEBI" id="CHEBI:57287"/>
    </ligand>
</feature>
<dbReference type="GO" id="GO:0004092">
    <property type="term" value="F:carnitine O-acetyltransferase activity"/>
    <property type="evidence" value="ECO:0007669"/>
    <property type="project" value="TreeGrafter"/>
</dbReference>
<dbReference type="Gene3D" id="2.60.120.10">
    <property type="entry name" value="Jelly Rolls"/>
    <property type="match status" value="1"/>
</dbReference>
<dbReference type="GO" id="GO:0019509">
    <property type="term" value="P:L-methionine salvage from methylthioadenosine"/>
    <property type="evidence" value="ECO:0007669"/>
    <property type="project" value="UniProtKB-UniRule"/>
</dbReference>
<dbReference type="GO" id="GO:0019254">
    <property type="term" value="P:carnitine metabolic process, CoA-linked"/>
    <property type="evidence" value="ECO:0007669"/>
    <property type="project" value="TreeGrafter"/>
</dbReference>
<protein>
    <recommendedName>
        <fullName evidence="13">Acireductone dioxygenase</fullName>
    </recommendedName>
    <alternativeName>
        <fullName evidence="13">Acireductone dioxygenase (Fe(2+)-requiring)</fullName>
        <shortName evidence="13">ARD'</shortName>
        <shortName evidence="13">Fe-ARD</shortName>
        <ecNumber evidence="13">1.13.11.54</ecNumber>
    </alternativeName>
    <alternativeName>
        <fullName evidence="13">Acireductone dioxygenase (Ni(2+)-requiring)</fullName>
        <shortName evidence="13">ARD</shortName>
        <shortName evidence="13">Ni-ARD</shortName>
        <ecNumber evidence="13">1.13.11.53</ecNumber>
    </alternativeName>
</protein>
<dbReference type="EMBL" id="CAJOAZ010000233">
    <property type="protein sequence ID" value="CAF3586154.1"/>
    <property type="molecule type" value="Genomic_DNA"/>
</dbReference>
<feature type="binding site" evidence="13">
    <location>
        <position position="694"/>
    </location>
    <ligand>
        <name>Fe(2+)</name>
        <dbReference type="ChEBI" id="CHEBI:29033"/>
        <note>for iron-dependent acireductone dioxygenase activity</note>
    </ligand>
</feature>
<evidence type="ECO:0000313" key="20">
    <source>
        <dbReference type="Proteomes" id="UP000663844"/>
    </source>
</evidence>
<reference evidence="19" key="1">
    <citation type="submission" date="2021-02" db="EMBL/GenBank/DDBJ databases">
        <authorList>
            <person name="Nowell W R."/>
        </authorList>
    </citation>
    <scope>NUCLEOTIDE SEQUENCE</scope>
</reference>
<feature type="binding site" evidence="15">
    <location>
        <position position="426"/>
    </location>
    <ligand>
        <name>(R)-carnitine</name>
        <dbReference type="ChEBI" id="CHEBI:16347"/>
    </ligand>
</feature>
<dbReference type="InterPro" id="IPR004313">
    <property type="entry name" value="ARD"/>
</dbReference>
<dbReference type="CDD" id="cd02232">
    <property type="entry name" value="cupin_ARD"/>
    <property type="match status" value="1"/>
</dbReference>
<dbReference type="PANTHER" id="PTHR22589:SF103">
    <property type="entry name" value="CARNITINE O-ACETYL-TRANSFERASE, ISOFORM A-RELATED"/>
    <property type="match status" value="1"/>
</dbReference>
<comment type="caution">
    <text evidence="19">The sequence shown here is derived from an EMBL/GenBank/DDBJ whole genome shotgun (WGS) entry which is preliminary data.</text>
</comment>
<dbReference type="GO" id="GO:0010309">
    <property type="term" value="F:acireductone dioxygenase [iron(II)-requiring] activity"/>
    <property type="evidence" value="ECO:0007669"/>
    <property type="project" value="UniProtKB-UniRule"/>
</dbReference>
<comment type="catalytic activity">
    <reaction evidence="13">
        <text>1,2-dihydroxy-5-(methylsulfanyl)pent-1-en-3-one + O2 = 4-methylsulfanyl-2-oxobutanoate + formate + 2 H(+)</text>
        <dbReference type="Rhea" id="RHEA:24504"/>
        <dbReference type="ChEBI" id="CHEBI:15378"/>
        <dbReference type="ChEBI" id="CHEBI:15379"/>
        <dbReference type="ChEBI" id="CHEBI:15740"/>
        <dbReference type="ChEBI" id="CHEBI:16723"/>
        <dbReference type="ChEBI" id="CHEBI:49252"/>
        <dbReference type="EC" id="1.13.11.54"/>
    </reaction>
</comment>
<feature type="binding site" evidence="15">
    <location>
        <position position="391"/>
    </location>
    <ligand>
        <name>CoA</name>
        <dbReference type="ChEBI" id="CHEBI:57287"/>
    </ligand>
</feature>
<feature type="binding site" evidence="15">
    <location>
        <begin position="395"/>
        <end position="402"/>
    </location>
    <ligand>
        <name>CoA</name>
        <dbReference type="ChEBI" id="CHEBI:57287"/>
    </ligand>
</feature>
<keyword evidence="4 13" id="KW-0028">Amino-acid biosynthesis</keyword>
<dbReference type="Proteomes" id="UP000663844">
    <property type="component" value="Unassembled WGS sequence"/>
</dbReference>
<feature type="domain" description="Choline/carnitine acyltransferase" evidence="17">
    <location>
        <begin position="15"/>
        <end position="574"/>
    </location>
</feature>
<accession>A0A818MHK9</accession>
<dbReference type="Gene3D" id="3.30.559.10">
    <property type="entry name" value="Chloramphenicol acetyltransferase-like domain"/>
    <property type="match status" value="1"/>
</dbReference>
<feature type="binding site" evidence="15">
    <location>
        <position position="428"/>
    </location>
    <ligand>
        <name>CoA</name>
        <dbReference type="ChEBI" id="CHEBI:57287"/>
    </ligand>
</feature>
<feature type="binding site" evidence="13">
    <location>
        <position position="649"/>
    </location>
    <ligand>
        <name>Fe(2+)</name>
        <dbReference type="ChEBI" id="CHEBI:29033"/>
        <note>for iron-dependent acireductone dioxygenase activity</note>
    </ligand>
</feature>
<keyword evidence="9 13" id="KW-0408">Iron</keyword>
<comment type="catalytic activity">
    <reaction evidence="13">
        <text>1,2-dihydroxy-5-(methylsulfanyl)pent-1-en-3-one + O2 = 3-(methylsulfanyl)propanoate + CO + formate + 2 H(+)</text>
        <dbReference type="Rhea" id="RHEA:14161"/>
        <dbReference type="ChEBI" id="CHEBI:15378"/>
        <dbReference type="ChEBI" id="CHEBI:15379"/>
        <dbReference type="ChEBI" id="CHEBI:15740"/>
        <dbReference type="ChEBI" id="CHEBI:17245"/>
        <dbReference type="ChEBI" id="CHEBI:49016"/>
        <dbReference type="ChEBI" id="CHEBI:49252"/>
        <dbReference type="EC" id="1.13.11.53"/>
    </reaction>
</comment>
<feature type="binding site" evidence="13">
    <location>
        <position position="655"/>
    </location>
    <ligand>
        <name>Fe(2+)</name>
        <dbReference type="ChEBI" id="CHEBI:29033"/>
        <note>for iron-dependent acireductone dioxygenase activity</note>
    </ligand>
</feature>
<dbReference type="GO" id="GO:0005634">
    <property type="term" value="C:nucleus"/>
    <property type="evidence" value="ECO:0007669"/>
    <property type="project" value="UniProtKB-SubCell"/>
</dbReference>
<proteinExistence type="inferred from homology"/>
<feature type="active site" description="Proton acceptor" evidence="14">
    <location>
        <position position="316"/>
    </location>
</feature>
<dbReference type="GO" id="GO:0005777">
    <property type="term" value="C:peroxisome"/>
    <property type="evidence" value="ECO:0007669"/>
    <property type="project" value="TreeGrafter"/>
</dbReference>
<evidence type="ECO:0000256" key="10">
    <source>
        <dbReference type="ARBA" id="ARBA00023167"/>
    </source>
</evidence>
<dbReference type="AlphaFoldDB" id="A0A818MHK9"/>
<dbReference type="InterPro" id="IPR000542">
    <property type="entry name" value="Carn_acyl_trans"/>
</dbReference>
<dbReference type="InterPro" id="IPR014710">
    <property type="entry name" value="RmlC-like_jellyroll"/>
</dbReference>
<evidence type="ECO:0000256" key="8">
    <source>
        <dbReference type="ARBA" id="ARBA00023002"/>
    </source>
</evidence>
<feature type="binding site" evidence="13">
    <location>
        <position position="651"/>
    </location>
    <ligand>
        <name>Ni(2+)</name>
        <dbReference type="ChEBI" id="CHEBI:49786"/>
        <note>for nickel-dependent acireductone dioxygenase activity</note>
    </ligand>
</feature>
<comment type="subcellular location">
    <subcellularLocation>
        <location evidence="13">Cytoplasm</location>
    </subcellularLocation>
    <subcellularLocation>
        <location evidence="13">Nucleus</location>
    </subcellularLocation>
</comment>
<dbReference type="PANTHER" id="PTHR22589">
    <property type="entry name" value="CARNITINE O-ACYLTRANSFERASE"/>
    <property type="match status" value="1"/>
</dbReference>
<dbReference type="Pfam" id="PF00755">
    <property type="entry name" value="Carn_acyltransf"/>
    <property type="match status" value="1"/>
</dbReference>
<evidence type="ECO:0000256" key="16">
    <source>
        <dbReference type="RuleBase" id="RU003801"/>
    </source>
</evidence>
<gene>
    <name evidence="19" type="ORF">OXD698_LOCUS5666</name>
</gene>
<name>A0A818MHK9_9BILA</name>
<evidence type="ECO:0000256" key="12">
    <source>
        <dbReference type="ARBA" id="ARBA00023315"/>
    </source>
</evidence>
<dbReference type="Pfam" id="PF07883">
    <property type="entry name" value="Cupin_2"/>
    <property type="match status" value="1"/>
</dbReference>
<keyword evidence="5 16" id="KW-0808">Transferase</keyword>
<organism evidence="19 20">
    <name type="scientific">Adineta steineri</name>
    <dbReference type="NCBI Taxonomy" id="433720"/>
    <lineage>
        <taxon>Eukaryota</taxon>
        <taxon>Metazoa</taxon>
        <taxon>Spiralia</taxon>
        <taxon>Gnathifera</taxon>
        <taxon>Rotifera</taxon>
        <taxon>Eurotatoria</taxon>
        <taxon>Bdelloidea</taxon>
        <taxon>Adinetida</taxon>
        <taxon>Adinetidae</taxon>
        <taxon>Adineta</taxon>
    </lineage>
</organism>
<evidence type="ECO:0000256" key="1">
    <source>
        <dbReference type="ARBA" id="ARBA00005232"/>
    </source>
</evidence>
<keyword evidence="11 13" id="KW-0539">Nucleus</keyword>
<dbReference type="GO" id="GO:0010308">
    <property type="term" value="F:acireductone dioxygenase (Ni2+-requiring) activity"/>
    <property type="evidence" value="ECO:0007669"/>
    <property type="project" value="UniProtKB-UniRule"/>
</dbReference>
<evidence type="ECO:0000256" key="3">
    <source>
        <dbReference type="ARBA" id="ARBA00022596"/>
    </source>
</evidence>
<feature type="binding site" evidence="13">
    <location>
        <position position="651"/>
    </location>
    <ligand>
        <name>Fe(2+)</name>
        <dbReference type="ChEBI" id="CHEBI:29033"/>
        <note>for iron-dependent acireductone dioxygenase activity</note>
    </ligand>
</feature>
<evidence type="ECO:0000256" key="2">
    <source>
        <dbReference type="ARBA" id="ARBA00022490"/>
    </source>
</evidence>
<comment type="similarity">
    <text evidence="1 16">Belongs to the carnitine/choline acetyltransferase family.</text>
</comment>
<comment type="cofactor">
    <cofactor evidence="13">
        <name>Fe(2+)</name>
        <dbReference type="ChEBI" id="CHEBI:29033"/>
    </cofactor>
    <cofactor evidence="13">
        <name>Ni(2+)</name>
        <dbReference type="ChEBI" id="CHEBI:49786"/>
    </cofactor>
    <text evidence="13">Binds either 1 Fe or Ni cation per monomer. Iron-binding promotes an acireductone dioxygenase reaction producing 2-keto-4-methylthiobutyrate, while nickel-binding promotes an acireductone dioxygenase reaction producing 3-(methylsulfanyl)propanoate.</text>
</comment>
<feature type="domain" description="Cupin type-2" evidence="18">
    <location>
        <begin position="646"/>
        <end position="697"/>
    </location>
</feature>
<dbReference type="SUPFAM" id="SSF51182">
    <property type="entry name" value="RmlC-like cupins"/>
    <property type="match status" value="1"/>
</dbReference>
<evidence type="ECO:0000256" key="15">
    <source>
        <dbReference type="PIRSR" id="PIRSR600542-2"/>
    </source>
</evidence>
<dbReference type="InterPro" id="IPR013096">
    <property type="entry name" value="Cupin_2"/>
</dbReference>
<evidence type="ECO:0000256" key="5">
    <source>
        <dbReference type="ARBA" id="ARBA00022679"/>
    </source>
</evidence>
<evidence type="ECO:0000313" key="19">
    <source>
        <dbReference type="EMBL" id="CAF3586154.1"/>
    </source>
</evidence>
<dbReference type="Gene3D" id="3.30.559.70">
    <property type="entry name" value="Choline/Carnitine o-acyltransferase, domain 2"/>
    <property type="match status" value="1"/>
</dbReference>
<comment type="similarity">
    <text evidence="13">Belongs to the acireductone dioxygenase (ARD) family.</text>
</comment>
<dbReference type="EC" id="1.13.11.54" evidence="13"/>
<feature type="binding site" evidence="15">
    <location>
        <position position="424"/>
    </location>
    <ligand>
        <name>(R)-carnitine</name>
        <dbReference type="ChEBI" id="CHEBI:16347"/>
    </ligand>
</feature>
<feature type="binding site" evidence="13">
    <location>
        <position position="649"/>
    </location>
    <ligand>
        <name>Ni(2+)</name>
        <dbReference type="ChEBI" id="CHEBI:49786"/>
        <note>for nickel-dependent acireductone dioxygenase activity</note>
    </ligand>
</feature>
<evidence type="ECO:0000256" key="6">
    <source>
        <dbReference type="ARBA" id="ARBA00022723"/>
    </source>
</evidence>
<evidence type="ECO:0000256" key="11">
    <source>
        <dbReference type="ARBA" id="ARBA00023242"/>
    </source>
</evidence>
<evidence type="ECO:0000256" key="14">
    <source>
        <dbReference type="PIRSR" id="PIRSR600542-1"/>
    </source>
</evidence>